<dbReference type="Proteomes" id="UP000306420">
    <property type="component" value="Unassembled WGS sequence"/>
</dbReference>
<protein>
    <submittedName>
        <fullName evidence="2">Uncharacterized protein</fullName>
    </submittedName>
</protein>
<evidence type="ECO:0000256" key="1">
    <source>
        <dbReference type="SAM" id="SignalP"/>
    </source>
</evidence>
<name>A0A5R9EJS9_9LACT</name>
<evidence type="ECO:0000313" key="2">
    <source>
        <dbReference type="EMBL" id="TLQ49243.1"/>
    </source>
</evidence>
<evidence type="ECO:0000313" key="3">
    <source>
        <dbReference type="Proteomes" id="UP000306420"/>
    </source>
</evidence>
<proteinExistence type="predicted"/>
<sequence length="281" mass="32171">MKKRLLVLGLLNLLVVQTVHAEEKSESPSVSPDLATQILEGEFSDETKETIYNKIKDVLDKVTEVIESGNNMNGIIGMADIIELFGDEYTYEEDSLKYDMWVAVDTFKLTVSMNENNQVDYLYGNLYPTFERLQTTDSESDLEKVQKVINHPDALPSFSEVDENYKDYYFEFIQDEMSYITGTYSMTYDWASKDLIQLEVGQANYGRANLTVTQAEIDELKQRDNLIIQDVIDVVGNNWTYVQKLQENSHSFIWQDPLGKDITVIVAEDLSVEEISTGNLE</sequence>
<keyword evidence="1" id="KW-0732">Signal</keyword>
<gene>
    <name evidence="2" type="ORF">FEZ33_01015</name>
</gene>
<comment type="caution">
    <text evidence="2">The sequence shown here is derived from an EMBL/GenBank/DDBJ whole genome shotgun (WGS) entry which is preliminary data.</text>
</comment>
<feature type="chain" id="PRO_5024434046" evidence="1">
    <location>
        <begin position="22"/>
        <end position="281"/>
    </location>
</feature>
<dbReference type="RefSeq" id="WP_138403525.1">
    <property type="nucleotide sequence ID" value="NZ_VBSP01000002.1"/>
</dbReference>
<dbReference type="AlphaFoldDB" id="A0A5R9EJS9"/>
<organism evidence="2 3">
    <name type="scientific">Ruoffia tabacinasalis</name>
    <dbReference type="NCBI Taxonomy" id="87458"/>
    <lineage>
        <taxon>Bacteria</taxon>
        <taxon>Bacillati</taxon>
        <taxon>Bacillota</taxon>
        <taxon>Bacilli</taxon>
        <taxon>Lactobacillales</taxon>
        <taxon>Aerococcaceae</taxon>
        <taxon>Ruoffia</taxon>
    </lineage>
</organism>
<accession>A0A5R9EJS9</accession>
<dbReference type="EMBL" id="VBSP01000002">
    <property type="protein sequence ID" value="TLQ49243.1"/>
    <property type="molecule type" value="Genomic_DNA"/>
</dbReference>
<feature type="signal peptide" evidence="1">
    <location>
        <begin position="1"/>
        <end position="21"/>
    </location>
</feature>
<reference evidence="2 3" key="1">
    <citation type="submission" date="2019-05" db="EMBL/GenBank/DDBJ databases">
        <title>The metagenome of a microbial culture collection derived from dairy environment covers the genomic content of the human microbiome.</title>
        <authorList>
            <person name="Roder T."/>
            <person name="Wuthrich D."/>
            <person name="Sattari Z."/>
            <person name="Von Ah U."/>
            <person name="Bar C."/>
            <person name="Ronchi F."/>
            <person name="Macpherson A.J."/>
            <person name="Ganal-Vonarburg S.C."/>
            <person name="Bruggmann R."/>
            <person name="Vergeres G."/>
        </authorList>
    </citation>
    <scope>NUCLEOTIDE SEQUENCE [LARGE SCALE GENOMIC DNA]</scope>
    <source>
        <strain evidence="2 3">FAM 24227</strain>
    </source>
</reference>